<dbReference type="Gene3D" id="1.20.1250.20">
    <property type="entry name" value="MFS general substrate transporter like domains"/>
    <property type="match status" value="1"/>
</dbReference>
<dbReference type="InterPro" id="IPR011701">
    <property type="entry name" value="MFS"/>
</dbReference>
<feature type="domain" description="Major facilitator superfamily (MFS) profile" evidence="7">
    <location>
        <begin position="10"/>
        <end position="219"/>
    </location>
</feature>
<keyword evidence="4 6" id="KW-1133">Transmembrane helix</keyword>
<dbReference type="GO" id="GO:0005886">
    <property type="term" value="C:plasma membrane"/>
    <property type="evidence" value="ECO:0007669"/>
    <property type="project" value="UniProtKB-SubCell"/>
</dbReference>
<organism evidence="8 9">
    <name type="scientific">Arenivirga flava</name>
    <dbReference type="NCBI Taxonomy" id="1930060"/>
    <lineage>
        <taxon>Bacteria</taxon>
        <taxon>Bacillati</taxon>
        <taxon>Actinomycetota</taxon>
        <taxon>Actinomycetes</taxon>
        <taxon>Micrococcales</taxon>
        <taxon>Microbacteriaceae</taxon>
        <taxon>Arenivirga</taxon>
    </lineage>
</organism>
<feature type="transmembrane region" description="Helical" evidence="6">
    <location>
        <begin position="105"/>
        <end position="127"/>
    </location>
</feature>
<feature type="transmembrane region" description="Helical" evidence="6">
    <location>
        <begin position="162"/>
        <end position="184"/>
    </location>
</feature>
<evidence type="ECO:0000256" key="5">
    <source>
        <dbReference type="ARBA" id="ARBA00023136"/>
    </source>
</evidence>
<keyword evidence="3 6" id="KW-0812">Transmembrane</keyword>
<dbReference type="RefSeq" id="WP_348519997.1">
    <property type="nucleotide sequence ID" value="NZ_BSUL01000001.1"/>
</dbReference>
<feature type="transmembrane region" description="Helical" evidence="6">
    <location>
        <begin position="48"/>
        <end position="68"/>
    </location>
</feature>
<accession>A0AA37UFT1</accession>
<dbReference type="PANTHER" id="PTHR43124:SF3">
    <property type="entry name" value="CHLORAMPHENICOL EFFLUX PUMP RV0191"/>
    <property type="match status" value="1"/>
</dbReference>
<dbReference type="PROSITE" id="PS50850">
    <property type="entry name" value="MFS"/>
    <property type="match status" value="1"/>
</dbReference>
<dbReference type="AlphaFoldDB" id="A0AA37UFT1"/>
<keyword evidence="5 6" id="KW-0472">Membrane</keyword>
<evidence type="ECO:0000256" key="2">
    <source>
        <dbReference type="ARBA" id="ARBA00022475"/>
    </source>
</evidence>
<dbReference type="InterPro" id="IPR050189">
    <property type="entry name" value="MFS_Efflux_Transporters"/>
</dbReference>
<name>A0AA37UFT1_9MICO</name>
<dbReference type="InterPro" id="IPR020846">
    <property type="entry name" value="MFS_dom"/>
</dbReference>
<dbReference type="SUPFAM" id="SSF103473">
    <property type="entry name" value="MFS general substrate transporter"/>
    <property type="match status" value="1"/>
</dbReference>
<dbReference type="InterPro" id="IPR036259">
    <property type="entry name" value="MFS_trans_sf"/>
</dbReference>
<comment type="caution">
    <text evidence="8">The sequence shown here is derived from an EMBL/GenBank/DDBJ whole genome shotgun (WGS) entry which is preliminary data.</text>
</comment>
<evidence type="ECO:0000256" key="6">
    <source>
        <dbReference type="SAM" id="Phobius"/>
    </source>
</evidence>
<evidence type="ECO:0000313" key="8">
    <source>
        <dbReference type="EMBL" id="GMA28129.1"/>
    </source>
</evidence>
<gene>
    <name evidence="8" type="ORF">GCM10025874_13820</name>
</gene>
<dbReference type="EMBL" id="BSUL01000001">
    <property type="protein sequence ID" value="GMA28129.1"/>
    <property type="molecule type" value="Genomic_DNA"/>
</dbReference>
<sequence length="219" mass="21779">MPAPRMPWFTLLVIAGAIFVSVTSEFLPAGLLPEIAADLGVAESRVGVLVTAFAATVVVATAPLTAITRRLPRKPLLVGAMLVGTAGNALAAIAPSYEVLLGSRILAGLSYGLFWALVMGAVARIVAPGQLARAVAVALGGGTTAFVLGIPLGTALGTAVGWRIAFAVIAAAILLLGVLVAVLLPHLEQDPPAPAGSPARPSGAPGACAACCCSAWSSS</sequence>
<dbReference type="Proteomes" id="UP001157160">
    <property type="component" value="Unassembled WGS sequence"/>
</dbReference>
<keyword evidence="2" id="KW-1003">Cell membrane</keyword>
<evidence type="ECO:0000313" key="9">
    <source>
        <dbReference type="Proteomes" id="UP001157160"/>
    </source>
</evidence>
<evidence type="ECO:0000259" key="7">
    <source>
        <dbReference type="PROSITE" id="PS50850"/>
    </source>
</evidence>
<keyword evidence="9" id="KW-1185">Reference proteome</keyword>
<proteinExistence type="predicted"/>
<feature type="transmembrane region" description="Helical" evidence="6">
    <location>
        <begin position="134"/>
        <end position="156"/>
    </location>
</feature>
<evidence type="ECO:0000256" key="4">
    <source>
        <dbReference type="ARBA" id="ARBA00022989"/>
    </source>
</evidence>
<protein>
    <recommendedName>
        <fullName evidence="7">Major facilitator superfamily (MFS) profile domain-containing protein</fullName>
    </recommendedName>
</protein>
<feature type="transmembrane region" description="Helical" evidence="6">
    <location>
        <begin position="75"/>
        <end position="93"/>
    </location>
</feature>
<dbReference type="Pfam" id="PF07690">
    <property type="entry name" value="MFS_1"/>
    <property type="match status" value="1"/>
</dbReference>
<reference evidence="8 9" key="1">
    <citation type="journal article" date="2014" name="Int. J. Syst. Evol. Microbiol.">
        <title>Complete genome sequence of Corynebacterium casei LMG S-19264T (=DSM 44701T), isolated from a smear-ripened cheese.</title>
        <authorList>
            <consortium name="US DOE Joint Genome Institute (JGI-PGF)"/>
            <person name="Walter F."/>
            <person name="Albersmeier A."/>
            <person name="Kalinowski J."/>
            <person name="Ruckert C."/>
        </authorList>
    </citation>
    <scope>NUCLEOTIDE SEQUENCE [LARGE SCALE GENOMIC DNA]</scope>
    <source>
        <strain evidence="8 9">NBRC 112289</strain>
    </source>
</reference>
<dbReference type="PANTHER" id="PTHR43124">
    <property type="entry name" value="PURINE EFFLUX PUMP PBUE"/>
    <property type="match status" value="1"/>
</dbReference>
<evidence type="ECO:0000256" key="3">
    <source>
        <dbReference type="ARBA" id="ARBA00022692"/>
    </source>
</evidence>
<dbReference type="GO" id="GO:0022857">
    <property type="term" value="F:transmembrane transporter activity"/>
    <property type="evidence" value="ECO:0007669"/>
    <property type="project" value="InterPro"/>
</dbReference>
<evidence type="ECO:0000256" key="1">
    <source>
        <dbReference type="ARBA" id="ARBA00004651"/>
    </source>
</evidence>
<comment type="subcellular location">
    <subcellularLocation>
        <location evidence="1">Cell membrane</location>
        <topology evidence="1">Multi-pass membrane protein</topology>
    </subcellularLocation>
</comment>